<keyword evidence="4" id="KW-1185">Reference proteome</keyword>
<dbReference type="EMBL" id="CP107523">
    <property type="protein sequence ID" value="UYN57858.1"/>
    <property type="molecule type" value="Genomic_DNA"/>
</dbReference>
<reference evidence="1 3" key="1">
    <citation type="submission" date="2017-01" db="EMBL/GenBank/DDBJ databases">
        <title>Lactobacillus chiayiensis sp. nov., a lactic acid bacterium isolated from compost.</title>
        <authorList>
            <person name="Huang C.-H."/>
        </authorList>
    </citation>
    <scope>NUCLEOTIDE SEQUENCE [LARGE SCALE GENOMIC DNA]</scope>
    <source>
        <strain evidence="1">Chh01</strain>
        <strain evidence="3">chh01</strain>
    </source>
</reference>
<dbReference type="EMBL" id="MSSM01000011">
    <property type="protein sequence ID" value="RXT26888.1"/>
    <property type="molecule type" value="Genomic_DNA"/>
</dbReference>
<gene>
    <name evidence="1" type="ORF">BVJ53_05320</name>
    <name evidence="2" type="ORF">OFW50_10040</name>
</gene>
<organism evidence="1 3">
    <name type="scientific">Lacticaseibacillus chiayiensis</name>
    <dbReference type="NCBI Taxonomy" id="2100821"/>
    <lineage>
        <taxon>Bacteria</taxon>
        <taxon>Bacillati</taxon>
        <taxon>Bacillota</taxon>
        <taxon>Bacilli</taxon>
        <taxon>Lactobacillales</taxon>
        <taxon>Lactobacillaceae</taxon>
        <taxon>Lacticaseibacillus</taxon>
    </lineage>
</organism>
<dbReference type="Proteomes" id="UP001164790">
    <property type="component" value="Chromosome"/>
</dbReference>
<proteinExistence type="predicted"/>
<dbReference type="Pfam" id="PF05973">
    <property type="entry name" value="Gp49"/>
    <property type="match status" value="1"/>
</dbReference>
<dbReference type="AlphaFoldDB" id="A0A4Q1U7P0"/>
<sequence>MERPKFRAYRRPNGRREFVDYFQSLPPKEQSKLQAVIETVEEKGIEIASRLLLVKKIDKNLYELRSRQGTDYQRALYFHVVDNDYLITHGFSKKTNRTPQREINHAIDLRAEFYRRYRSGNYERP</sequence>
<dbReference type="Proteomes" id="UP000290475">
    <property type="component" value="Unassembled WGS sequence"/>
</dbReference>
<evidence type="ECO:0000313" key="4">
    <source>
        <dbReference type="Proteomes" id="UP001164790"/>
    </source>
</evidence>
<dbReference type="RefSeq" id="WP_129301607.1">
    <property type="nucleotide sequence ID" value="NZ_CP074378.1"/>
</dbReference>
<accession>A0A4Q1U7P0</accession>
<protein>
    <submittedName>
        <fullName evidence="1">Addiction module toxin RelE</fullName>
    </submittedName>
    <submittedName>
        <fullName evidence="2">Type II toxin-antitoxin system RelE/ParE family toxin</fullName>
    </submittedName>
</protein>
<evidence type="ECO:0000313" key="3">
    <source>
        <dbReference type="Proteomes" id="UP000290475"/>
    </source>
</evidence>
<name>A0A4Q1U7P0_9LACO</name>
<reference evidence="2" key="2">
    <citation type="submission" date="2022-10" db="EMBL/GenBank/DDBJ databases">
        <title>Comparative genomic analysis and in-vitro probiotic properties of the potential probiotic L. chiayiensis AACE 3.</title>
        <authorList>
            <person name="Kang X."/>
        </authorList>
    </citation>
    <scope>NUCLEOTIDE SEQUENCE</scope>
    <source>
        <strain evidence="2">AACE 3</strain>
    </source>
</reference>
<evidence type="ECO:0000313" key="1">
    <source>
        <dbReference type="EMBL" id="RXT26888.1"/>
    </source>
</evidence>
<dbReference type="InterPro" id="IPR009241">
    <property type="entry name" value="HigB-like"/>
</dbReference>
<evidence type="ECO:0000313" key="2">
    <source>
        <dbReference type="EMBL" id="UYN57858.1"/>
    </source>
</evidence>